<dbReference type="InterPro" id="IPR016181">
    <property type="entry name" value="Acyl_CoA_acyltransferase"/>
</dbReference>
<name>A0ABT6DHU7_9BACT</name>
<evidence type="ECO:0000313" key="2">
    <source>
        <dbReference type="Proteomes" id="UP001152321"/>
    </source>
</evidence>
<reference evidence="1" key="1">
    <citation type="submission" date="2022-08" db="EMBL/GenBank/DDBJ databases">
        <title>Novel Bdellovibrio Species Isolated from Svalbard: Designation Bdellovibrio svalbardensis.</title>
        <authorList>
            <person name="Mitchell R.J."/>
            <person name="Choi S.Y."/>
        </authorList>
    </citation>
    <scope>NUCLEOTIDE SEQUENCE</scope>
    <source>
        <strain evidence="1">PAP01</strain>
    </source>
</reference>
<proteinExistence type="predicted"/>
<dbReference type="SUPFAM" id="SSF55729">
    <property type="entry name" value="Acyl-CoA N-acyltransferases (Nat)"/>
    <property type="match status" value="1"/>
</dbReference>
<sequence length="331" mass="37679">MSKKIQIQDELARLFADSHFKYRKINPTPRLRKSLEQGFVNGHFAPFTAKGGGLFLRRSKKQQLVAAVLITTVPVEFQSKIFERKFMILSMPGDSSSLKWAKSVLEENESLLGKRCSGKLEYWQKDLIPWFESKGIGIRSVLLHGDIDKSLRLLRAHYGKTLRESFEKAGLHILPARSIKDIDSYIRLIKSEFTKNPQFGATVKNPKFLKFVKMDQRNNMKNGNPPLLVYRGKTLCGGLDLIEVPAGLDGKKRAAFGINLNSKMQGKGLSRALYERILLELQKRGFKTYYGNTGQPGVMRMGKIMGRWVGGYTLDRGVARPFPKDHFKLWL</sequence>
<evidence type="ECO:0000313" key="1">
    <source>
        <dbReference type="EMBL" id="MDG0816428.1"/>
    </source>
</evidence>
<comment type="caution">
    <text evidence="1">The sequence shown here is derived from an EMBL/GenBank/DDBJ whole genome shotgun (WGS) entry which is preliminary data.</text>
</comment>
<gene>
    <name evidence="1" type="ORF">NWE73_08645</name>
</gene>
<organism evidence="1 2">
    <name type="scientific">Bdellovibrio svalbardensis</name>
    <dbReference type="NCBI Taxonomy" id="2972972"/>
    <lineage>
        <taxon>Bacteria</taxon>
        <taxon>Pseudomonadati</taxon>
        <taxon>Bdellovibrionota</taxon>
        <taxon>Bdellovibrionia</taxon>
        <taxon>Bdellovibrionales</taxon>
        <taxon>Pseudobdellovibrionaceae</taxon>
        <taxon>Bdellovibrio</taxon>
    </lineage>
</organism>
<evidence type="ECO:0008006" key="3">
    <source>
        <dbReference type="Google" id="ProtNLM"/>
    </source>
</evidence>
<accession>A0ABT6DHU7</accession>
<protein>
    <recommendedName>
        <fullName evidence="3">N-acetyltransferase domain-containing protein</fullName>
    </recommendedName>
</protein>
<dbReference type="EMBL" id="JANRMI010000002">
    <property type="protein sequence ID" value="MDG0816428.1"/>
    <property type="molecule type" value="Genomic_DNA"/>
</dbReference>
<keyword evidence="2" id="KW-1185">Reference proteome</keyword>
<dbReference type="Proteomes" id="UP001152321">
    <property type="component" value="Unassembled WGS sequence"/>
</dbReference>